<evidence type="ECO:0000313" key="2">
    <source>
        <dbReference type="EMBL" id="ESL03291.1"/>
    </source>
</evidence>
<name>V2Y6G5_9FIRM</name>
<feature type="transmembrane region" description="Helical" evidence="1">
    <location>
        <begin position="15"/>
        <end position="33"/>
    </location>
</feature>
<reference evidence="2 3" key="1">
    <citation type="submission" date="2013-06" db="EMBL/GenBank/DDBJ databases">
        <authorList>
            <person name="Weinstock G."/>
            <person name="Sodergren E."/>
            <person name="Clifton S."/>
            <person name="Fulton L."/>
            <person name="Fulton B."/>
            <person name="Courtney L."/>
            <person name="Fronick C."/>
            <person name="Harrison M."/>
            <person name="Strong C."/>
            <person name="Farmer C."/>
            <person name="Delahaunty K."/>
            <person name="Markovic C."/>
            <person name="Hall O."/>
            <person name="Minx P."/>
            <person name="Tomlinson C."/>
            <person name="Mitreva M."/>
            <person name="Nelson J."/>
            <person name="Hou S."/>
            <person name="Wollam A."/>
            <person name="Pepin K.H."/>
            <person name="Johnson M."/>
            <person name="Bhonagiri V."/>
            <person name="Nash W.E."/>
            <person name="Warren W."/>
            <person name="Chinwalla A."/>
            <person name="Mardis E.R."/>
            <person name="Wilson R.K."/>
        </authorList>
    </citation>
    <scope>NUCLEOTIDE SEQUENCE [LARGE SCALE GENOMIC DNA]</scope>
    <source>
        <strain evidence="2 3">ATCC 51271</strain>
    </source>
</reference>
<keyword evidence="3" id="KW-1185">Reference proteome</keyword>
<organism evidence="2 3">
    <name type="scientific">Catonella morbi ATCC 51271</name>
    <dbReference type="NCBI Taxonomy" id="592026"/>
    <lineage>
        <taxon>Bacteria</taxon>
        <taxon>Bacillati</taxon>
        <taxon>Bacillota</taxon>
        <taxon>Clostridia</taxon>
        <taxon>Lachnospirales</taxon>
        <taxon>Lachnospiraceae</taxon>
        <taxon>Catonella</taxon>
    </lineage>
</organism>
<dbReference type="AlphaFoldDB" id="V2Y6G5"/>
<feature type="transmembrane region" description="Helical" evidence="1">
    <location>
        <begin position="73"/>
        <end position="91"/>
    </location>
</feature>
<evidence type="ECO:0000256" key="1">
    <source>
        <dbReference type="SAM" id="Phobius"/>
    </source>
</evidence>
<proteinExistence type="predicted"/>
<feature type="non-terminal residue" evidence="2">
    <location>
        <position position="1"/>
    </location>
</feature>
<dbReference type="RefSeq" id="WP_023355033.1">
    <property type="nucleotide sequence ID" value="NZ_KI535368.1"/>
</dbReference>
<keyword evidence="1" id="KW-0812">Transmembrane</keyword>
<keyword evidence="1" id="KW-1133">Transmembrane helix</keyword>
<protein>
    <submittedName>
        <fullName evidence="2">Uncharacterized protein</fullName>
    </submittedName>
</protein>
<feature type="transmembrane region" description="Helical" evidence="1">
    <location>
        <begin position="111"/>
        <end position="131"/>
    </location>
</feature>
<sequence length="606" mass="72702">IININVELSLNAEKMFSLSLGSLAIVFFITNYLESKVVDIDKKENFYLGFNIMRRRFHDNFWLQKFNDIPIKLYFWIIIVIPTIILCTEVKHNIKILDGVTNVVNKNSRLIISIWVATFVISAFYCVAILIESVSLSRRSFSISNLYNNSRWGDKLVIENKVERYFKKIFHNLFSIKYVLEKDNKFDTDISNLINYIFNRANEVSNNEEEINKYIELAFFEERSVIENSLKRIIGIYGNKISNKIIVFIKSHLIKKYIERLYWYYKMKWDNIDSLDIPPLILLKIARKDLRSLLEIEMKLKLNDLYRNIFWGEYRKHKSIYFEKKYVESNLCVSLIEDIFERKIEDINFLDKLNDTDIFFDILKKLKDIDDETKTTHYFTNIFGKIYSCIDKEEIKDIKIIKEFFKKLKSKYVSSYLYAEARYHSRNILMDGVELSANQMEYLLEFLNLNEIIEVLIFNLAYCERSSDRDIMQVEEFDIWRKNINFKTFKGESIDELNESNYIQKLCKTIRKINALHFISEEFLEWLWNSLFVVFDDKKYKEFNKLGEKGFRIDFSIKSYVILRLLLCRYRKEEFKLVYFSSAIKEQVKKDLVGIDEILEKEGIYL</sequence>
<evidence type="ECO:0000313" key="3">
    <source>
        <dbReference type="Proteomes" id="UP000018227"/>
    </source>
</evidence>
<comment type="caution">
    <text evidence="2">The sequence shown here is derived from an EMBL/GenBank/DDBJ whole genome shotgun (WGS) entry which is preliminary data.</text>
</comment>
<dbReference type="HOGENOM" id="CLU_450210_0_0_9"/>
<dbReference type="EMBL" id="ACIL03000013">
    <property type="protein sequence ID" value="ESL03291.1"/>
    <property type="molecule type" value="Genomic_DNA"/>
</dbReference>
<accession>V2Y6G5</accession>
<gene>
    <name evidence="2" type="ORF">GCWU0000282_002165</name>
</gene>
<dbReference type="STRING" id="592026.GCWU0000282_002165"/>
<dbReference type="Proteomes" id="UP000018227">
    <property type="component" value="Unassembled WGS sequence"/>
</dbReference>
<dbReference type="eggNOG" id="ENOG5033QFH">
    <property type="taxonomic scope" value="Bacteria"/>
</dbReference>
<keyword evidence="1" id="KW-0472">Membrane</keyword>